<evidence type="ECO:0000313" key="8">
    <source>
        <dbReference type="Proteomes" id="UP001652621"/>
    </source>
</evidence>
<organism evidence="8 9">
    <name type="scientific">Musca domestica</name>
    <name type="common">House fly</name>
    <dbReference type="NCBI Taxonomy" id="7370"/>
    <lineage>
        <taxon>Eukaryota</taxon>
        <taxon>Metazoa</taxon>
        <taxon>Ecdysozoa</taxon>
        <taxon>Arthropoda</taxon>
        <taxon>Hexapoda</taxon>
        <taxon>Insecta</taxon>
        <taxon>Pterygota</taxon>
        <taxon>Neoptera</taxon>
        <taxon>Endopterygota</taxon>
        <taxon>Diptera</taxon>
        <taxon>Brachycera</taxon>
        <taxon>Muscomorpha</taxon>
        <taxon>Muscoidea</taxon>
        <taxon>Muscidae</taxon>
        <taxon>Musca</taxon>
    </lineage>
</organism>
<name>A0A9J7CNW9_MUSDO</name>
<evidence type="ECO:0000256" key="1">
    <source>
        <dbReference type="ARBA" id="ARBA00004300"/>
    </source>
</evidence>
<dbReference type="KEGG" id="mde:101895887"/>
<protein>
    <submittedName>
        <fullName evidence="9">227 kDa spindle- and centromere-associated protein</fullName>
    </submittedName>
</protein>
<comment type="similarity">
    <text evidence="2">Belongs to the ODF2 family.</text>
</comment>
<keyword evidence="8" id="KW-1185">Reference proteome</keyword>
<evidence type="ECO:0000256" key="3">
    <source>
        <dbReference type="ARBA" id="ARBA00022490"/>
    </source>
</evidence>
<evidence type="ECO:0000256" key="4">
    <source>
        <dbReference type="ARBA" id="ARBA00023054"/>
    </source>
</evidence>
<keyword evidence="4 6" id="KW-0175">Coiled coil</keyword>
<feature type="region of interest" description="Disordered" evidence="7">
    <location>
        <begin position="1"/>
        <end position="63"/>
    </location>
</feature>
<keyword evidence="5" id="KW-0206">Cytoskeleton</keyword>
<dbReference type="GO" id="GO:1902017">
    <property type="term" value="P:regulation of cilium assembly"/>
    <property type="evidence" value="ECO:0007669"/>
    <property type="project" value="TreeGrafter"/>
</dbReference>
<feature type="region of interest" description="Disordered" evidence="7">
    <location>
        <begin position="170"/>
        <end position="201"/>
    </location>
</feature>
<dbReference type="InterPro" id="IPR026099">
    <property type="entry name" value="Odf2-rel"/>
</dbReference>
<keyword evidence="3" id="KW-0963">Cytoplasm</keyword>
<feature type="coiled-coil region" evidence="6">
    <location>
        <begin position="367"/>
        <end position="553"/>
    </location>
</feature>
<dbReference type="RefSeq" id="XP_005179754.2">
    <property type="nucleotide sequence ID" value="XM_005179697.4"/>
</dbReference>
<dbReference type="AlphaFoldDB" id="A0A9J7CNW9"/>
<proteinExistence type="inferred from homology"/>
<dbReference type="OrthoDB" id="9948429at2759"/>
<sequence>MASEEDQTFIDAPMEESPADDGDVPGDSFVPAEQLEDLEREADDDSEPDDPLMGESADDPERARNYKEYKRLQKEIHCQNVTIEDIKNEIRKLQCKSTTATLSSEQKQHLRNLQECMDKETHKLRDLTIKAMHLQNFGSRRHYREIELVTTFDEEPMLSMPTMHCDPIQVHGSHSTSNKREPPVCRRWRASGGDTTTSEKSCSYQDEADRCESEDQKLMNEILATLQSYDGCSNKQPKKSCKSKANAKDPSVELLKQKLHTMQQTIDDLKQEICSHRKESGSKKECCSTAKPPCQSAKSQNFDKLKDNYAYLLQEFSKKEKELKDLTKRVKNSCGSAGENADASEIQLLTNRINDLKEEQIEFKCLMKEQSTQLEDYRNKYLKAQQKVEEQGALIEKLNMNNKRIEKQINLEIKDIRCKFQEKLNELVKLPKLLENEQIKVAKLCKEKEELENKLLIVCKELKTHKNKASPSSVGGEDLKTQLQKCQHDLEKTKKLLEETQRQRDLFCEQLNVAQEDLSCLRAESAKIIARMNERFELIKQKQQDHINCLEKQLVQCRATASLSVGDRECVIREMQGQLNNLSYSFDAAQKQIKTLRNHIAYMSNENCFPAKC</sequence>
<dbReference type="VEuPathDB" id="VectorBase:MDOMA2_010892"/>
<dbReference type="GO" id="GO:0005813">
    <property type="term" value="C:centrosome"/>
    <property type="evidence" value="ECO:0007669"/>
    <property type="project" value="UniProtKB-SubCell"/>
</dbReference>
<feature type="compositionally biased region" description="Acidic residues" evidence="7">
    <location>
        <begin position="34"/>
        <end position="58"/>
    </location>
</feature>
<evidence type="ECO:0000256" key="7">
    <source>
        <dbReference type="SAM" id="MobiDB-lite"/>
    </source>
</evidence>
<evidence type="ECO:0000256" key="6">
    <source>
        <dbReference type="SAM" id="Coils"/>
    </source>
</evidence>
<feature type="compositionally biased region" description="Acidic residues" evidence="7">
    <location>
        <begin position="1"/>
        <end position="24"/>
    </location>
</feature>
<dbReference type="PANTHER" id="PTHR23162">
    <property type="entry name" value="OUTER DENSE FIBER OF SPERM TAILS 2"/>
    <property type="match status" value="1"/>
</dbReference>
<evidence type="ECO:0000256" key="2">
    <source>
        <dbReference type="ARBA" id="ARBA00009316"/>
    </source>
</evidence>
<evidence type="ECO:0000313" key="9">
    <source>
        <dbReference type="RefSeq" id="XP_005179754.2"/>
    </source>
</evidence>
<dbReference type="GeneID" id="101895887"/>
<accession>A0A9J7CNW9</accession>
<gene>
    <name evidence="9" type="primary">LOC101895887</name>
</gene>
<comment type="subcellular location">
    <subcellularLocation>
        <location evidence="1">Cytoplasm</location>
        <location evidence="1">Cytoskeleton</location>
        <location evidence="1">Microtubule organizing center</location>
        <location evidence="1">Centrosome</location>
    </subcellularLocation>
</comment>
<dbReference type="Proteomes" id="UP001652621">
    <property type="component" value="Unplaced"/>
</dbReference>
<evidence type="ECO:0000256" key="5">
    <source>
        <dbReference type="ARBA" id="ARBA00023212"/>
    </source>
</evidence>
<reference evidence="9" key="1">
    <citation type="submission" date="2025-08" db="UniProtKB">
        <authorList>
            <consortium name="RefSeq"/>
        </authorList>
    </citation>
    <scope>IDENTIFICATION</scope>
    <source>
        <strain evidence="9">Aabys</strain>
        <tissue evidence="9">Whole body</tissue>
    </source>
</reference>
<dbReference type="PANTHER" id="PTHR23162:SF10">
    <property type="entry name" value="FI13205P"/>
    <property type="match status" value="1"/>
</dbReference>
<feature type="coiled-coil region" evidence="6">
    <location>
        <begin position="69"/>
        <end position="130"/>
    </location>
</feature>